<evidence type="ECO:0000313" key="2">
    <source>
        <dbReference type="Proteomes" id="UP001246858"/>
    </source>
</evidence>
<organism evidence="1 2">
    <name type="scientific">Pedobacter africanus</name>
    <dbReference type="NCBI Taxonomy" id="151894"/>
    <lineage>
        <taxon>Bacteria</taxon>
        <taxon>Pseudomonadati</taxon>
        <taxon>Bacteroidota</taxon>
        <taxon>Sphingobacteriia</taxon>
        <taxon>Sphingobacteriales</taxon>
        <taxon>Sphingobacteriaceae</taxon>
        <taxon>Pedobacter</taxon>
    </lineage>
</organism>
<sequence length="192" mass="22528">MEDYSKYSDPELATALRLGNDAAFKEIYTRYFKLLYLFAYNKLRDEEEAKDVVHDVFAWMIDHTENFALKTSLSSYLYKSVLNKIFNIFSHQAIIKKYIDQGDHYIEVDSTETDYLIREKDIAGMIRQEIEAMPPKMREVYRLRFEQYLSAKEIAAKLDISENTVNTHLKRAVKQLKNNLGIAVFVLYVLNG</sequence>
<dbReference type="Proteomes" id="UP001246858">
    <property type="component" value="Unassembled WGS sequence"/>
</dbReference>
<protein>
    <submittedName>
        <fullName evidence="1">RNA polymerase sigma-70 factor (ECF subfamily)</fullName>
    </submittedName>
</protein>
<accession>A0ACC6L1B8</accession>
<evidence type="ECO:0000313" key="1">
    <source>
        <dbReference type="EMBL" id="MDR6785276.1"/>
    </source>
</evidence>
<proteinExistence type="predicted"/>
<name>A0ACC6L1B8_9SPHI</name>
<comment type="caution">
    <text evidence="1">The sequence shown here is derived from an EMBL/GenBank/DDBJ whole genome shotgun (WGS) entry which is preliminary data.</text>
</comment>
<keyword evidence="2" id="KW-1185">Reference proteome</keyword>
<gene>
    <name evidence="1" type="ORF">J2X78_003850</name>
</gene>
<reference evidence="1" key="1">
    <citation type="submission" date="2023-07" db="EMBL/GenBank/DDBJ databases">
        <title>Sorghum-associated microbial communities from plants grown in Nebraska, USA.</title>
        <authorList>
            <person name="Schachtman D."/>
        </authorList>
    </citation>
    <scope>NUCLEOTIDE SEQUENCE</scope>
    <source>
        <strain evidence="1">2697</strain>
    </source>
</reference>
<dbReference type="EMBL" id="JAVDTF010000003">
    <property type="protein sequence ID" value="MDR6785276.1"/>
    <property type="molecule type" value="Genomic_DNA"/>
</dbReference>